<gene>
    <name evidence="2" type="ORF">CK203_101108</name>
</gene>
<organism evidence="2 3">
    <name type="scientific">Vitis vinifera</name>
    <name type="common">Grape</name>
    <dbReference type="NCBI Taxonomy" id="29760"/>
    <lineage>
        <taxon>Eukaryota</taxon>
        <taxon>Viridiplantae</taxon>
        <taxon>Streptophyta</taxon>
        <taxon>Embryophyta</taxon>
        <taxon>Tracheophyta</taxon>
        <taxon>Spermatophyta</taxon>
        <taxon>Magnoliopsida</taxon>
        <taxon>eudicotyledons</taxon>
        <taxon>Gunneridae</taxon>
        <taxon>Pentapetalae</taxon>
        <taxon>rosids</taxon>
        <taxon>Vitales</taxon>
        <taxon>Vitaceae</taxon>
        <taxon>Viteae</taxon>
        <taxon>Vitis</taxon>
    </lineage>
</organism>
<dbReference type="Proteomes" id="UP000288805">
    <property type="component" value="Unassembled WGS sequence"/>
</dbReference>
<evidence type="ECO:0000313" key="3">
    <source>
        <dbReference type="Proteomes" id="UP000288805"/>
    </source>
</evidence>
<dbReference type="EMBL" id="QGNW01002531">
    <property type="protein sequence ID" value="RVW18360.1"/>
    <property type="molecule type" value="Genomic_DNA"/>
</dbReference>
<sequence>MDQYDSLWWCKPRSTSWTRGAVDIPADTQPPAPTVASKPSPLAEPRIAIPIIEYRGLCHTFQALATSQSILTQQITTLHAHQDSEHAIPSPPEPAQAPPFMHETMPPEEPLQERQRQLEPSSPQHHPPTI</sequence>
<accession>A0A438C535</accession>
<proteinExistence type="predicted"/>
<name>A0A438C535_VITVI</name>
<protein>
    <submittedName>
        <fullName evidence="2">Uncharacterized protein</fullName>
    </submittedName>
</protein>
<feature type="region of interest" description="Disordered" evidence="1">
    <location>
        <begin position="77"/>
        <end position="130"/>
    </location>
</feature>
<evidence type="ECO:0000313" key="2">
    <source>
        <dbReference type="EMBL" id="RVW18360.1"/>
    </source>
</evidence>
<evidence type="ECO:0000256" key="1">
    <source>
        <dbReference type="SAM" id="MobiDB-lite"/>
    </source>
</evidence>
<dbReference type="AlphaFoldDB" id="A0A438C535"/>
<comment type="caution">
    <text evidence="2">The sequence shown here is derived from an EMBL/GenBank/DDBJ whole genome shotgun (WGS) entry which is preliminary data.</text>
</comment>
<reference evidence="2 3" key="1">
    <citation type="journal article" date="2018" name="PLoS Genet.">
        <title>Population sequencing reveals clonal diversity and ancestral inbreeding in the grapevine cultivar Chardonnay.</title>
        <authorList>
            <person name="Roach M.J."/>
            <person name="Johnson D.L."/>
            <person name="Bohlmann J."/>
            <person name="van Vuuren H.J."/>
            <person name="Jones S.J."/>
            <person name="Pretorius I.S."/>
            <person name="Schmidt S.A."/>
            <person name="Borneman A.R."/>
        </authorList>
    </citation>
    <scope>NUCLEOTIDE SEQUENCE [LARGE SCALE GENOMIC DNA]</scope>
    <source>
        <strain evidence="3">cv. Chardonnay</strain>
        <tissue evidence="2">Leaf</tissue>
    </source>
</reference>